<evidence type="ECO:0000313" key="2">
    <source>
        <dbReference type="EMBL" id="NWO23246.1"/>
    </source>
</evidence>
<feature type="transmembrane region" description="Helical" evidence="1">
    <location>
        <begin position="161"/>
        <end position="179"/>
    </location>
</feature>
<accession>A0A7Y8VRC4</accession>
<comment type="caution">
    <text evidence="2">The sequence shown here is derived from an EMBL/GenBank/DDBJ whole genome shotgun (WGS) entry which is preliminary data.</text>
</comment>
<protein>
    <submittedName>
        <fullName evidence="2">Low temperature requirement protein A</fullName>
    </submittedName>
</protein>
<dbReference type="InterPro" id="IPR010640">
    <property type="entry name" value="Low_temperature_requirement_A"/>
</dbReference>
<dbReference type="Proteomes" id="UP000526307">
    <property type="component" value="Unassembled WGS sequence"/>
</dbReference>
<proteinExistence type="predicted"/>
<keyword evidence="1" id="KW-1133">Transmembrane helix</keyword>
<feature type="transmembrane region" description="Helical" evidence="1">
    <location>
        <begin position="259"/>
        <end position="279"/>
    </location>
</feature>
<feature type="transmembrane region" description="Helical" evidence="1">
    <location>
        <begin position="199"/>
        <end position="220"/>
    </location>
</feature>
<feature type="transmembrane region" description="Helical" evidence="1">
    <location>
        <begin position="285"/>
        <end position="305"/>
    </location>
</feature>
<reference evidence="2 3" key="1">
    <citation type="submission" date="2020-06" db="EMBL/GenBank/DDBJ databases">
        <title>Mogibacterium timidum strain W9173 genomic sequence.</title>
        <authorList>
            <person name="Wade W.G."/>
            <person name="Johnston C.D."/>
            <person name="Chen T."/>
            <person name="Dewhirst F.E."/>
        </authorList>
    </citation>
    <scope>NUCLEOTIDE SEQUENCE [LARGE SCALE GENOMIC DNA]</scope>
    <source>
        <strain evidence="2 3">W9173</strain>
    </source>
</reference>
<feature type="transmembrane region" description="Helical" evidence="1">
    <location>
        <begin position="226"/>
        <end position="247"/>
    </location>
</feature>
<feature type="transmembrane region" description="Helical" evidence="1">
    <location>
        <begin position="132"/>
        <end position="155"/>
    </location>
</feature>
<sequence length="375" mass="42847">MNVKEKRVELIELFYDLIYVYAISRLTLLIEEPVRGIIPMAGFLRYIVICFVILQAWLYLTNYVNRYGRWKWYEYALTAVNMTATVYMTNTISAQWNEMSLTFNLAMLVMLLCVAALYYIQTRLKRQDIGAAKNSLIILAVDCLLYFAAFLASCFSADRAVIWLDTIAVLVGAFLPFFIRGKFNISIISFPHLVERFELITIITFGEGVVGMTDFFDAKIFSLRPILVFAVILVLFGCYVTQIYYLCNHHRTDRALRLMFSHYFIVISVNLITVGFKFLDNREAGRMFTMVLMTAALILFFASVFANSVYYHDRFSLTVVDVALSVGSLVTGAAAAYMFRNSIYGFLIGILVAVSGNFGMLIYKYKDGAVHNEEF</sequence>
<dbReference type="PANTHER" id="PTHR36840:SF1">
    <property type="entry name" value="BLL5714 PROTEIN"/>
    <property type="match status" value="1"/>
</dbReference>
<evidence type="ECO:0000313" key="3">
    <source>
        <dbReference type="Proteomes" id="UP000526307"/>
    </source>
</evidence>
<dbReference type="PANTHER" id="PTHR36840">
    <property type="entry name" value="BLL5714 PROTEIN"/>
    <property type="match status" value="1"/>
</dbReference>
<dbReference type="RefSeq" id="WP_178978405.1">
    <property type="nucleotide sequence ID" value="NZ_JABXYR010000001.1"/>
</dbReference>
<keyword evidence="1" id="KW-0812">Transmembrane</keyword>
<feature type="transmembrane region" description="Helical" evidence="1">
    <location>
        <begin position="101"/>
        <end position="120"/>
    </location>
</feature>
<feature type="transmembrane region" description="Helical" evidence="1">
    <location>
        <begin position="12"/>
        <end position="30"/>
    </location>
</feature>
<keyword evidence="3" id="KW-1185">Reference proteome</keyword>
<keyword evidence="1" id="KW-0472">Membrane</keyword>
<feature type="transmembrane region" description="Helical" evidence="1">
    <location>
        <begin position="317"/>
        <end position="337"/>
    </location>
</feature>
<evidence type="ECO:0000256" key="1">
    <source>
        <dbReference type="SAM" id="Phobius"/>
    </source>
</evidence>
<dbReference type="Pfam" id="PF06772">
    <property type="entry name" value="LtrA"/>
    <property type="match status" value="1"/>
</dbReference>
<feature type="transmembrane region" description="Helical" evidence="1">
    <location>
        <begin position="72"/>
        <end position="89"/>
    </location>
</feature>
<feature type="transmembrane region" description="Helical" evidence="1">
    <location>
        <begin position="36"/>
        <end position="60"/>
    </location>
</feature>
<name>A0A7Y8VRC4_9FIRM</name>
<gene>
    <name evidence="2" type="ORF">HW270_04010</name>
</gene>
<organism evidence="2 3">
    <name type="scientific">Mogibacterium timidum</name>
    <dbReference type="NCBI Taxonomy" id="35519"/>
    <lineage>
        <taxon>Bacteria</taxon>
        <taxon>Bacillati</taxon>
        <taxon>Bacillota</taxon>
        <taxon>Clostridia</taxon>
        <taxon>Peptostreptococcales</taxon>
        <taxon>Anaerovoracaceae</taxon>
        <taxon>Mogibacterium</taxon>
    </lineage>
</organism>
<dbReference type="AlphaFoldDB" id="A0A7Y8VRC4"/>
<feature type="transmembrane region" description="Helical" evidence="1">
    <location>
        <begin position="343"/>
        <end position="363"/>
    </location>
</feature>
<dbReference type="EMBL" id="JABXYR010000001">
    <property type="protein sequence ID" value="NWO23246.1"/>
    <property type="molecule type" value="Genomic_DNA"/>
</dbReference>